<protein>
    <recommendedName>
        <fullName evidence="2">BTB domain-containing protein</fullName>
    </recommendedName>
</protein>
<evidence type="ECO:0000256" key="1">
    <source>
        <dbReference type="SAM" id="MobiDB-lite"/>
    </source>
</evidence>
<feature type="compositionally biased region" description="Polar residues" evidence="1">
    <location>
        <begin position="522"/>
        <end position="532"/>
    </location>
</feature>
<dbReference type="Proteomes" id="UP000218231">
    <property type="component" value="Unassembled WGS sequence"/>
</dbReference>
<dbReference type="InterPro" id="IPR000210">
    <property type="entry name" value="BTB/POZ_dom"/>
</dbReference>
<dbReference type="STRING" id="2018661.A0A2A2LBE5"/>
<keyword evidence="4" id="KW-1185">Reference proteome</keyword>
<comment type="caution">
    <text evidence="3">The sequence shown here is derived from an EMBL/GenBank/DDBJ whole genome shotgun (WGS) entry which is preliminary data.</text>
</comment>
<feature type="region of interest" description="Disordered" evidence="1">
    <location>
        <begin position="66"/>
        <end position="106"/>
    </location>
</feature>
<reference evidence="3 4" key="1">
    <citation type="journal article" date="2017" name="Curr. Biol.">
        <title>Genome architecture and evolution of a unichromosomal asexual nematode.</title>
        <authorList>
            <person name="Fradin H."/>
            <person name="Zegar C."/>
            <person name="Gutwein M."/>
            <person name="Lucas J."/>
            <person name="Kovtun M."/>
            <person name="Corcoran D."/>
            <person name="Baugh L.R."/>
            <person name="Kiontke K."/>
            <person name="Gunsalus K."/>
            <person name="Fitch D.H."/>
            <person name="Piano F."/>
        </authorList>
    </citation>
    <scope>NUCLEOTIDE SEQUENCE [LARGE SCALE GENOMIC DNA]</scope>
    <source>
        <strain evidence="3">PF1309</strain>
    </source>
</reference>
<dbReference type="AlphaFoldDB" id="A0A2A2LBE5"/>
<dbReference type="EMBL" id="LIAE01006965">
    <property type="protein sequence ID" value="PAV83395.1"/>
    <property type="molecule type" value="Genomic_DNA"/>
</dbReference>
<feature type="region of interest" description="Disordered" evidence="1">
    <location>
        <begin position="491"/>
        <end position="532"/>
    </location>
</feature>
<gene>
    <name evidence="3" type="ORF">WR25_16126</name>
</gene>
<evidence type="ECO:0000313" key="4">
    <source>
        <dbReference type="Proteomes" id="UP000218231"/>
    </source>
</evidence>
<feature type="domain" description="BTB" evidence="2">
    <location>
        <begin position="310"/>
        <end position="373"/>
    </location>
</feature>
<feature type="compositionally biased region" description="Low complexity" evidence="1">
    <location>
        <begin position="18"/>
        <end position="37"/>
    </location>
</feature>
<dbReference type="OrthoDB" id="5789694at2759"/>
<organism evidence="3 4">
    <name type="scientific">Diploscapter pachys</name>
    <dbReference type="NCBI Taxonomy" id="2018661"/>
    <lineage>
        <taxon>Eukaryota</taxon>
        <taxon>Metazoa</taxon>
        <taxon>Ecdysozoa</taxon>
        <taxon>Nematoda</taxon>
        <taxon>Chromadorea</taxon>
        <taxon>Rhabditida</taxon>
        <taxon>Rhabditina</taxon>
        <taxon>Rhabditomorpha</taxon>
        <taxon>Rhabditoidea</taxon>
        <taxon>Rhabditidae</taxon>
        <taxon>Diploscapter</taxon>
    </lineage>
</organism>
<proteinExistence type="predicted"/>
<accession>A0A2A2LBE5</accession>
<dbReference type="PROSITE" id="PS50097">
    <property type="entry name" value="BTB"/>
    <property type="match status" value="1"/>
</dbReference>
<sequence length="532" mass="59671">MENGPPAPNQSLGQQPSQQEAPAVQQGVPQQAAAAQAAEFVDAAQLNQQNAPQAAHVPNAPAPLLDLNAVRGRPAEQVGARRRSDSGSRRRHRSRQPSSGERKALPENTIAFVHTWHLEDVNERHLPPMRGNMRDAEVITTIYNNIWFEWNVYLTRNGPRFDEEMRIAAGRQRSVQKIVVVEPSFRAVHVEIPHVHCVMISLKVKDSRTFRDILNIGPTEAHTVTQNDGIFHDISYQTRAESQLGQTLAKLKTAQLNSTPERANGSIIELTTTLFMDPDSFKIGDIPRAAKAVPPVQDFRFNSINQKARHDFTFKCSGGKIYMASKEALYISAVYFRNHFKDIDTPINEIDETTKSVEAVVVFMITGFFDAPKPLTPALCKEIHDLCDKYRPIASACLRYALEKEACNYLPEIGKSLKSLVQWLIVSNDYDMQRFFNSCMATIVSKYYNEYLQEYGRARILGMRRHLENTRLVTRTVVSRTTAAVAPSDRANQLLEDENIGTSPLQTSPHLRGNENALARSVTPSVSNRDGD</sequence>
<name>A0A2A2LBE5_9BILA</name>
<evidence type="ECO:0000313" key="3">
    <source>
        <dbReference type="EMBL" id="PAV83395.1"/>
    </source>
</evidence>
<evidence type="ECO:0000259" key="2">
    <source>
        <dbReference type="PROSITE" id="PS50097"/>
    </source>
</evidence>
<feature type="compositionally biased region" description="Polar residues" evidence="1">
    <location>
        <begin position="500"/>
        <end position="509"/>
    </location>
</feature>
<feature type="region of interest" description="Disordered" evidence="1">
    <location>
        <begin position="1"/>
        <end position="37"/>
    </location>
</feature>